<accession>A0ABU0FAW4</accession>
<comment type="caution">
    <text evidence="2">The sequence shown here is derived from an EMBL/GenBank/DDBJ whole genome shotgun (WGS) entry which is preliminary data.</text>
</comment>
<gene>
    <name evidence="2" type="ORF">J3R73_001555</name>
</gene>
<evidence type="ECO:0000313" key="2">
    <source>
        <dbReference type="EMBL" id="MDQ0391763.1"/>
    </source>
</evidence>
<sequence>MALAFHDSTPHSDVIAPTQPRDIGMLGLVCDSGAGSTRHNKG</sequence>
<dbReference type="EMBL" id="JAUSVK010000001">
    <property type="protein sequence ID" value="MDQ0391763.1"/>
    <property type="molecule type" value="Genomic_DNA"/>
</dbReference>
<evidence type="ECO:0000256" key="1">
    <source>
        <dbReference type="SAM" id="MobiDB-lite"/>
    </source>
</evidence>
<dbReference type="Proteomes" id="UP001237448">
    <property type="component" value="Unassembled WGS sequence"/>
</dbReference>
<proteinExistence type="predicted"/>
<dbReference type="RefSeq" id="WP_307424607.1">
    <property type="nucleotide sequence ID" value="NZ_JAUSVK010000001.1"/>
</dbReference>
<organism evidence="2 3">
    <name type="scientific">Labrys monachus</name>
    <dbReference type="NCBI Taxonomy" id="217067"/>
    <lineage>
        <taxon>Bacteria</taxon>
        <taxon>Pseudomonadati</taxon>
        <taxon>Pseudomonadota</taxon>
        <taxon>Alphaproteobacteria</taxon>
        <taxon>Hyphomicrobiales</taxon>
        <taxon>Xanthobacteraceae</taxon>
        <taxon>Labrys</taxon>
    </lineage>
</organism>
<protein>
    <submittedName>
        <fullName evidence="2">Uncharacterized protein</fullName>
    </submittedName>
</protein>
<reference evidence="2 3" key="1">
    <citation type="submission" date="2023-07" db="EMBL/GenBank/DDBJ databases">
        <title>Genomic Encyclopedia of Type Strains, Phase IV (KMG-IV): sequencing the most valuable type-strain genomes for metagenomic binning, comparative biology and taxonomic classification.</title>
        <authorList>
            <person name="Goeker M."/>
        </authorList>
    </citation>
    <scope>NUCLEOTIDE SEQUENCE [LARGE SCALE GENOMIC DNA]</scope>
    <source>
        <strain evidence="2 3">DSM 5896</strain>
    </source>
</reference>
<feature type="region of interest" description="Disordered" evidence="1">
    <location>
        <begin position="1"/>
        <end position="20"/>
    </location>
</feature>
<evidence type="ECO:0000313" key="3">
    <source>
        <dbReference type="Proteomes" id="UP001237448"/>
    </source>
</evidence>
<name>A0ABU0FAW4_9HYPH</name>
<keyword evidence="3" id="KW-1185">Reference proteome</keyword>